<accession>A0ABD2NGF5</accession>
<dbReference type="AlphaFoldDB" id="A0ABD2NGF5"/>
<reference evidence="1 2" key="1">
    <citation type="journal article" date="2021" name="BMC Biol.">
        <title>Horizontally acquired antibacterial genes associated with adaptive radiation of ladybird beetles.</title>
        <authorList>
            <person name="Li H.S."/>
            <person name="Tang X.F."/>
            <person name="Huang Y.H."/>
            <person name="Xu Z.Y."/>
            <person name="Chen M.L."/>
            <person name="Du X.Y."/>
            <person name="Qiu B.Y."/>
            <person name="Chen P.T."/>
            <person name="Zhang W."/>
            <person name="Slipinski A."/>
            <person name="Escalona H.E."/>
            <person name="Waterhouse R.M."/>
            <person name="Zwick A."/>
            <person name="Pang H."/>
        </authorList>
    </citation>
    <scope>NUCLEOTIDE SEQUENCE [LARGE SCALE GENOMIC DNA]</scope>
    <source>
        <strain evidence="1">SYSU2018</strain>
    </source>
</reference>
<protein>
    <submittedName>
        <fullName evidence="1">Uncharacterized protein</fullName>
    </submittedName>
</protein>
<evidence type="ECO:0000313" key="2">
    <source>
        <dbReference type="Proteomes" id="UP001516400"/>
    </source>
</evidence>
<keyword evidence="2" id="KW-1185">Reference proteome</keyword>
<sequence>MSCKKKSTERKQVSRIGRNRVNVKIEVQEGLEKEDVIMELTEKVNLEEMKLGVDGTSANMETVILRRVDKGLSKKEIGDIIEEEVGNEPHIRISDRERMRVVFMTSEDDEVRELIRKRFIGWERWKVEEKVEPIECH</sequence>
<organism evidence="1 2">
    <name type="scientific">Cryptolaemus montrouzieri</name>
    <dbReference type="NCBI Taxonomy" id="559131"/>
    <lineage>
        <taxon>Eukaryota</taxon>
        <taxon>Metazoa</taxon>
        <taxon>Ecdysozoa</taxon>
        <taxon>Arthropoda</taxon>
        <taxon>Hexapoda</taxon>
        <taxon>Insecta</taxon>
        <taxon>Pterygota</taxon>
        <taxon>Neoptera</taxon>
        <taxon>Endopterygota</taxon>
        <taxon>Coleoptera</taxon>
        <taxon>Polyphaga</taxon>
        <taxon>Cucujiformia</taxon>
        <taxon>Coccinelloidea</taxon>
        <taxon>Coccinellidae</taxon>
        <taxon>Scymninae</taxon>
        <taxon>Scymnini</taxon>
        <taxon>Cryptolaemus</taxon>
    </lineage>
</organism>
<dbReference type="Proteomes" id="UP001516400">
    <property type="component" value="Unassembled WGS sequence"/>
</dbReference>
<proteinExistence type="predicted"/>
<comment type="caution">
    <text evidence="1">The sequence shown here is derived from an EMBL/GenBank/DDBJ whole genome shotgun (WGS) entry which is preliminary data.</text>
</comment>
<evidence type="ECO:0000313" key="1">
    <source>
        <dbReference type="EMBL" id="KAL3277801.1"/>
    </source>
</evidence>
<name>A0ABD2NGF5_9CUCU</name>
<gene>
    <name evidence="1" type="ORF">HHI36_013143</name>
</gene>
<dbReference type="EMBL" id="JABFTP020000103">
    <property type="protein sequence ID" value="KAL3277801.1"/>
    <property type="molecule type" value="Genomic_DNA"/>
</dbReference>